<dbReference type="RefSeq" id="WP_009626700.1">
    <property type="nucleotide sequence ID" value="NZ_VBTY01000055.1"/>
</dbReference>
<sequence length="816" mass="95493">MQRRHLYILSVCATVCLFGLEVKSAKIFNSRTDKIPSPAEMSQIADSLSPEEISQLEVDDVLRDRLRFDPQWQEIAQAIHQDIIQTKWGRDPVKNPAWKRYGAKAYPLLSYYASFGDETRQKYGIEGIRSLGKPYTTLWLQEQIKRRINYASGSELRRYFYNELLFDNGFWEMDFGLNNPKLKEEFIALAKANLGDKRSLEYYSQFNYDFLVSLLGNAYFDSEYDPHEYYKEKNFTDLSEWIKFEQLQQPTEKQINEAIAFYRKLSIDDREHILVERLGRIEAGKITPFGLDFFRALADEPATNEKAKDRIWAIAELDRHGDEQGSEILQGILDNDLIQLVYLTKVGDYDRSSSKEVHANFLILGIVEKYPQSKFVQGCREYGDLTGRSYFGRQKRNQEILDRNAKMTAQERVNAWQDWLNRHGDHLGADDASYHLAVSLQDNNDIVGAMRVWLRIMAQPMGDRDALYLAFPHIRTLLDVGLSIDQLQTLLQETENQSFAPLLQYVIAIQYARSQNYAKALEISANVQIETFSDRILDAYYYPRGRWQKRSSAKHDLVEIFKQEVQSMLSEQKLRWQKLHQWQIENTPESRYRIASDWAGKGGWKNGYLPIWNGRRVYALPTEEWDCKKWWVCDPTKRNNSEMLASYQGSSQNAIAISLYQQLLEDKSIPTAIREKTLYMVAMTLLNQLENHPLSETIRIHPPAGVLARQQLQHPHVDRGNYYANEEYKRIDESIRSDYQKRIDEIIAELQTKFPQSRYIGDLLFSSSFLSDQPHYLQTILERYPNSDRAAEAKFLLGLKKWQLVRETMLYMKPYF</sequence>
<gene>
    <name evidence="1" type="ORF">FEV09_08595</name>
</gene>
<evidence type="ECO:0000313" key="2">
    <source>
        <dbReference type="Proteomes" id="UP001152872"/>
    </source>
</evidence>
<comment type="caution">
    <text evidence="1">The sequence shown here is derived from an EMBL/GenBank/DDBJ whole genome shotgun (WGS) entry which is preliminary data.</text>
</comment>
<keyword evidence="2" id="KW-1185">Reference proteome</keyword>
<reference evidence="1" key="1">
    <citation type="submission" date="2019-05" db="EMBL/GenBank/DDBJ databases">
        <title>Whole genome sequencing of Pseudanabaena catenata USMAC16.</title>
        <authorList>
            <person name="Khan Z."/>
            <person name="Omar W.M."/>
            <person name="Convey P."/>
            <person name="Merican F."/>
            <person name="Najimudin N."/>
        </authorList>
    </citation>
    <scope>NUCLEOTIDE SEQUENCE</scope>
    <source>
        <strain evidence="1">USMAC16</strain>
    </source>
</reference>
<evidence type="ECO:0000313" key="1">
    <source>
        <dbReference type="EMBL" id="MDG3494617.1"/>
    </source>
</evidence>
<protein>
    <submittedName>
        <fullName evidence="1">Uncharacterized protein</fullName>
    </submittedName>
</protein>
<dbReference type="Proteomes" id="UP001152872">
    <property type="component" value="Unassembled WGS sequence"/>
</dbReference>
<dbReference type="EMBL" id="VBTY01000055">
    <property type="protein sequence ID" value="MDG3494617.1"/>
    <property type="molecule type" value="Genomic_DNA"/>
</dbReference>
<name>A0A9X4M8R7_9CYAN</name>
<dbReference type="AlphaFoldDB" id="A0A9X4M8R7"/>
<accession>A0A9X4M8R7</accession>
<proteinExistence type="predicted"/>
<organism evidence="1 2">
    <name type="scientific">Pseudanabaena catenata USMAC16</name>
    <dbReference type="NCBI Taxonomy" id="1855837"/>
    <lineage>
        <taxon>Bacteria</taxon>
        <taxon>Bacillati</taxon>
        <taxon>Cyanobacteriota</taxon>
        <taxon>Cyanophyceae</taxon>
        <taxon>Pseudanabaenales</taxon>
        <taxon>Pseudanabaenaceae</taxon>
        <taxon>Pseudanabaena</taxon>
    </lineage>
</organism>